<dbReference type="Pfam" id="PF13600">
    <property type="entry name" value="DUF4140"/>
    <property type="match status" value="1"/>
</dbReference>
<proteinExistence type="predicted"/>
<organism evidence="3 4">
    <name type="scientific">Corallococcus terminator</name>
    <dbReference type="NCBI Taxonomy" id="2316733"/>
    <lineage>
        <taxon>Bacteria</taxon>
        <taxon>Pseudomonadati</taxon>
        <taxon>Myxococcota</taxon>
        <taxon>Myxococcia</taxon>
        <taxon>Myxococcales</taxon>
        <taxon>Cystobacterineae</taxon>
        <taxon>Myxococcaceae</taxon>
        <taxon>Corallococcus</taxon>
    </lineage>
</organism>
<sequence length="519" mass="56457">MRTSILLPLVKVTVLEDRALIERSGEVTLPQGATRLIVDGLPAVAVDRSLQAKLTGGMVTQAGLRRSMRAVLPEALREQHSALARRAFEHEQAMELAHAEVRRLEVKRGLMQAARADVLRAIAERTGAGEADPARWKEQLDTLRKEQTATDDALRQARRHEARLQRQHEQETRDILSRTELPEPKLDVRAELDVSHAAGGTATLTLTYLVPCAAWRPAYRAALRSTPEAATVTVECEAVVWQNTGETWKDVTLAFSTARPTLGATPPRLQDDWLSLRDKTVREKQVVDVSIREEALQTTGEAGATKAADALPGMDDGGEPVTLAATHKATVPSDGEAHRVALFVFTAPASSELVACPEQSPLVHRVARFDNTGPAVLLAGPVDLVREKGYVGRAQLKFSGRGERVKLGFGSEDSLRVSRQVDVGEDVARITGRRTRTQRVKLFVSNMGAKPADLAVEERMPVSEVEAVEVALLKDAAKPAPTKVSEEGIVRFQLNLPPRSRQTVAFGFTVSSAAKVSGL</sequence>
<comment type="caution">
    <text evidence="3">The sequence shown here is derived from an EMBL/GenBank/DDBJ whole genome shotgun (WGS) entry which is preliminary data.</text>
</comment>
<evidence type="ECO:0000259" key="2">
    <source>
        <dbReference type="Pfam" id="PF13600"/>
    </source>
</evidence>
<evidence type="ECO:0000313" key="3">
    <source>
        <dbReference type="EMBL" id="RKG89752.1"/>
    </source>
</evidence>
<dbReference type="Proteomes" id="UP000268094">
    <property type="component" value="Unassembled WGS sequence"/>
</dbReference>
<feature type="domain" description="DUF4140" evidence="2">
    <location>
        <begin position="12"/>
        <end position="106"/>
    </location>
</feature>
<accession>A0A3A8J281</accession>
<name>A0A3A8J281_9BACT</name>
<feature type="domain" description="DUF4139" evidence="1">
    <location>
        <begin position="204"/>
        <end position="511"/>
    </location>
</feature>
<dbReference type="PANTHER" id="PTHR31005:SF8">
    <property type="entry name" value="DUF4139 DOMAIN-CONTAINING PROTEIN"/>
    <property type="match status" value="1"/>
</dbReference>
<dbReference type="PANTHER" id="PTHR31005">
    <property type="entry name" value="DUF4139 DOMAIN-CONTAINING PROTEIN"/>
    <property type="match status" value="1"/>
</dbReference>
<dbReference type="NCBIfam" id="TIGR02231">
    <property type="entry name" value="mucoidy inhibitor MuiA family protein"/>
    <property type="match status" value="1"/>
</dbReference>
<dbReference type="InterPro" id="IPR011935">
    <property type="entry name" value="CHP02231"/>
</dbReference>
<dbReference type="AlphaFoldDB" id="A0A3A8J281"/>
<dbReference type="EMBL" id="RAVZ01000064">
    <property type="protein sequence ID" value="RKG89752.1"/>
    <property type="molecule type" value="Genomic_DNA"/>
</dbReference>
<dbReference type="Pfam" id="PF13598">
    <property type="entry name" value="DUF4139"/>
    <property type="match status" value="1"/>
</dbReference>
<protein>
    <submittedName>
        <fullName evidence="3">Mucoidy inhibitor MuiA family protein</fullName>
    </submittedName>
</protein>
<dbReference type="OrthoDB" id="9777444at2"/>
<dbReference type="InterPro" id="IPR025554">
    <property type="entry name" value="DUF4140"/>
</dbReference>
<dbReference type="RefSeq" id="WP_120540781.1">
    <property type="nucleotide sequence ID" value="NZ_RAVZ01000064.1"/>
</dbReference>
<dbReference type="InterPro" id="IPR037291">
    <property type="entry name" value="DUF4139"/>
</dbReference>
<evidence type="ECO:0000259" key="1">
    <source>
        <dbReference type="Pfam" id="PF13598"/>
    </source>
</evidence>
<keyword evidence="4" id="KW-1185">Reference proteome</keyword>
<evidence type="ECO:0000313" key="4">
    <source>
        <dbReference type="Proteomes" id="UP000268094"/>
    </source>
</evidence>
<gene>
    <name evidence="3" type="ORF">D7V88_12065</name>
</gene>
<reference evidence="4" key="1">
    <citation type="submission" date="2018-09" db="EMBL/GenBank/DDBJ databases">
        <authorList>
            <person name="Livingstone P.G."/>
            <person name="Whitworth D.E."/>
        </authorList>
    </citation>
    <scope>NUCLEOTIDE SEQUENCE [LARGE SCALE GENOMIC DNA]</scope>
    <source>
        <strain evidence="4">CA054A</strain>
    </source>
</reference>